<evidence type="ECO:0000313" key="5">
    <source>
        <dbReference type="EMBL" id="WVZ79954.1"/>
    </source>
</evidence>
<comment type="subcellular location">
    <subcellularLocation>
        <location evidence="1">Nucleus</location>
    </subcellularLocation>
</comment>
<dbReference type="InterPro" id="IPR031425">
    <property type="entry name" value="NPR1/NH1-interacting"/>
</dbReference>
<accession>A0AAQ3TV84</accession>
<keyword evidence="3" id="KW-0539">Nucleus</keyword>
<dbReference type="EMBL" id="CP144750">
    <property type="protein sequence ID" value="WVZ79954.1"/>
    <property type="molecule type" value="Genomic_DNA"/>
</dbReference>
<sequence length="105" mass="11494">MPSLEPDDTAAASCSEEEEDDEEQVERFYALLDNLCTMRGMLCGTGTSTTAVVGRRKCRAREAEPPPIQLRSLHQMDAAPNEMSSLAGVLLKCAALRGRHVIHVH</sequence>
<dbReference type="AlphaFoldDB" id="A0AAQ3TV84"/>
<dbReference type="Proteomes" id="UP001341281">
    <property type="component" value="Chromosome 06"/>
</dbReference>
<name>A0AAQ3TV84_PASNO</name>
<protein>
    <submittedName>
        <fullName evidence="5">Uncharacterized protein</fullName>
    </submittedName>
</protein>
<organism evidence="5 6">
    <name type="scientific">Paspalum notatum var. saurae</name>
    <dbReference type="NCBI Taxonomy" id="547442"/>
    <lineage>
        <taxon>Eukaryota</taxon>
        <taxon>Viridiplantae</taxon>
        <taxon>Streptophyta</taxon>
        <taxon>Embryophyta</taxon>
        <taxon>Tracheophyta</taxon>
        <taxon>Spermatophyta</taxon>
        <taxon>Magnoliopsida</taxon>
        <taxon>Liliopsida</taxon>
        <taxon>Poales</taxon>
        <taxon>Poaceae</taxon>
        <taxon>PACMAD clade</taxon>
        <taxon>Panicoideae</taxon>
        <taxon>Andropogonodae</taxon>
        <taxon>Paspaleae</taxon>
        <taxon>Paspalinae</taxon>
        <taxon>Paspalum</taxon>
    </lineage>
</organism>
<gene>
    <name evidence="5" type="ORF">U9M48_027476</name>
</gene>
<dbReference type="GO" id="GO:0010112">
    <property type="term" value="P:regulation of systemic acquired resistance"/>
    <property type="evidence" value="ECO:0007669"/>
    <property type="project" value="InterPro"/>
</dbReference>
<evidence type="ECO:0000313" key="6">
    <source>
        <dbReference type="Proteomes" id="UP001341281"/>
    </source>
</evidence>
<evidence type="ECO:0000256" key="3">
    <source>
        <dbReference type="ARBA" id="ARBA00023242"/>
    </source>
</evidence>
<proteinExistence type="inferred from homology"/>
<evidence type="ECO:0000256" key="4">
    <source>
        <dbReference type="SAM" id="MobiDB-lite"/>
    </source>
</evidence>
<evidence type="ECO:0000256" key="1">
    <source>
        <dbReference type="ARBA" id="ARBA00004123"/>
    </source>
</evidence>
<dbReference type="GO" id="GO:0005634">
    <property type="term" value="C:nucleus"/>
    <property type="evidence" value="ECO:0007669"/>
    <property type="project" value="UniProtKB-SubCell"/>
</dbReference>
<evidence type="ECO:0000256" key="2">
    <source>
        <dbReference type="ARBA" id="ARBA00009937"/>
    </source>
</evidence>
<reference evidence="5 6" key="1">
    <citation type="submission" date="2024-02" db="EMBL/GenBank/DDBJ databases">
        <title>High-quality chromosome-scale genome assembly of Pensacola bahiagrass (Paspalum notatum Flugge var. saurae).</title>
        <authorList>
            <person name="Vega J.M."/>
            <person name="Podio M."/>
            <person name="Orjuela J."/>
            <person name="Siena L.A."/>
            <person name="Pessino S.C."/>
            <person name="Combes M.C."/>
            <person name="Mariac C."/>
            <person name="Albertini E."/>
            <person name="Pupilli F."/>
            <person name="Ortiz J.P.A."/>
            <person name="Leblanc O."/>
        </authorList>
    </citation>
    <scope>NUCLEOTIDE SEQUENCE [LARGE SCALE GENOMIC DNA]</scope>
    <source>
        <strain evidence="5">R1</strain>
        <tissue evidence="5">Leaf</tissue>
    </source>
</reference>
<dbReference type="Pfam" id="PF15699">
    <property type="entry name" value="NPR1_interact"/>
    <property type="match status" value="1"/>
</dbReference>
<comment type="similarity">
    <text evidence="2">Belongs to the NPR1-interactor family.</text>
</comment>
<keyword evidence="6" id="KW-1185">Reference proteome</keyword>
<feature type="region of interest" description="Disordered" evidence="4">
    <location>
        <begin position="1"/>
        <end position="23"/>
    </location>
</feature>